<reference evidence="2 3" key="1">
    <citation type="submission" date="2020-10" db="EMBL/GenBank/DDBJ databases">
        <title>Plant Genome Project.</title>
        <authorList>
            <person name="Zhang R.-G."/>
        </authorList>
    </citation>
    <scope>NUCLEOTIDE SEQUENCE [LARGE SCALE GENOMIC DNA]</scope>
    <source>
        <strain evidence="2">FAFU-HL-1</strain>
        <tissue evidence="2">Leaf</tissue>
    </source>
</reference>
<evidence type="ECO:0000313" key="3">
    <source>
        <dbReference type="Proteomes" id="UP000657918"/>
    </source>
</evidence>
<dbReference type="Proteomes" id="UP000657918">
    <property type="component" value="Unassembled WGS sequence"/>
</dbReference>
<accession>A0A835JN67</accession>
<dbReference type="OrthoDB" id="1419086at2759"/>
<feature type="transmembrane region" description="Helical" evidence="1">
    <location>
        <begin position="47"/>
        <end position="66"/>
    </location>
</feature>
<dbReference type="AlphaFoldDB" id="A0A835JN67"/>
<evidence type="ECO:0000313" key="2">
    <source>
        <dbReference type="EMBL" id="KAF9670075.1"/>
    </source>
</evidence>
<feature type="transmembrane region" description="Helical" evidence="1">
    <location>
        <begin position="333"/>
        <end position="355"/>
    </location>
</feature>
<proteinExistence type="predicted"/>
<feature type="transmembrane region" description="Helical" evidence="1">
    <location>
        <begin position="20"/>
        <end position="41"/>
    </location>
</feature>
<keyword evidence="1" id="KW-1133">Transmembrane helix</keyword>
<evidence type="ECO:0000256" key="1">
    <source>
        <dbReference type="SAM" id="Phobius"/>
    </source>
</evidence>
<name>A0A835JN67_9ROSI</name>
<keyword evidence="1" id="KW-0812">Transmembrane</keyword>
<gene>
    <name evidence="2" type="ORF">SADUNF_Sadunf13G0030800</name>
</gene>
<keyword evidence="3" id="KW-1185">Reference proteome</keyword>
<comment type="caution">
    <text evidence="2">The sequence shown here is derived from an EMBL/GenBank/DDBJ whole genome shotgun (WGS) entry which is preliminary data.</text>
</comment>
<organism evidence="2 3">
    <name type="scientific">Salix dunnii</name>
    <dbReference type="NCBI Taxonomy" id="1413687"/>
    <lineage>
        <taxon>Eukaryota</taxon>
        <taxon>Viridiplantae</taxon>
        <taxon>Streptophyta</taxon>
        <taxon>Embryophyta</taxon>
        <taxon>Tracheophyta</taxon>
        <taxon>Spermatophyta</taxon>
        <taxon>Magnoliopsida</taxon>
        <taxon>eudicotyledons</taxon>
        <taxon>Gunneridae</taxon>
        <taxon>Pentapetalae</taxon>
        <taxon>rosids</taxon>
        <taxon>fabids</taxon>
        <taxon>Malpighiales</taxon>
        <taxon>Salicaceae</taxon>
        <taxon>Saliceae</taxon>
        <taxon>Salix</taxon>
    </lineage>
</organism>
<sequence>MRDNGKEKAALKGKVLREPFPLGARCVLFIISFDLFLPFLLKLLQSWILAHFAVRVCVFVCVALTLHSQIPCLSITGIHSSEGQNDCFEGSLFDLLAIFGPHFPARSMDGVSFSIGAQTMFRPGWVAVISFRRVKRISVRCREEIEMMNHECALAMDAWMREAQEATELVEDVESRIKNRDLDGENRLRDFARSKLIEAGVKLDRLESLLHNPPSKPALTKEDLEFRWKMLSDLQLRTRALALCLYASTKRAGGSLVSETSGTSRATSSLDQGTTLKFNPTYPCCTADQKRKLLSKFDPELLTLLIPEDTAQDQVQFKKSGSFISSSLIKKMCWTFCLILGAAALLFVLVIICAVI</sequence>
<protein>
    <submittedName>
        <fullName evidence="2">Uncharacterized protein</fullName>
    </submittedName>
</protein>
<keyword evidence="1" id="KW-0472">Membrane</keyword>
<dbReference type="EMBL" id="JADGMS010000013">
    <property type="protein sequence ID" value="KAF9670075.1"/>
    <property type="molecule type" value="Genomic_DNA"/>
</dbReference>